<evidence type="ECO:0000313" key="3">
    <source>
        <dbReference type="Proteomes" id="UP001465153"/>
    </source>
</evidence>
<gene>
    <name evidence="2" type="ORF">NBRC116591_39180</name>
</gene>
<organism evidence="2 3">
    <name type="scientific">Sessilibacter corallicola</name>
    <dbReference type="NCBI Taxonomy" id="2904075"/>
    <lineage>
        <taxon>Bacteria</taxon>
        <taxon>Pseudomonadati</taxon>
        <taxon>Pseudomonadota</taxon>
        <taxon>Gammaproteobacteria</taxon>
        <taxon>Cellvibrionales</taxon>
        <taxon>Cellvibrionaceae</taxon>
        <taxon>Sessilibacter</taxon>
    </lineage>
</organism>
<name>A0ABQ0AEN1_9GAMM</name>
<reference evidence="2 3" key="1">
    <citation type="submission" date="2024-04" db="EMBL/GenBank/DDBJ databases">
        <title>Draft genome sequence of Sessilibacter corallicola NBRC 116591.</title>
        <authorList>
            <person name="Miyakawa T."/>
            <person name="Kusuya Y."/>
            <person name="Miura T."/>
        </authorList>
    </citation>
    <scope>NUCLEOTIDE SEQUENCE [LARGE SCALE GENOMIC DNA]</scope>
    <source>
        <strain evidence="2 3">KU-00831-HH</strain>
    </source>
</reference>
<dbReference type="RefSeq" id="WP_233089458.1">
    <property type="nucleotide sequence ID" value="NZ_BAABWN010000019.1"/>
</dbReference>
<dbReference type="EMBL" id="BAABWN010000019">
    <property type="protein sequence ID" value="GAA6170105.1"/>
    <property type="molecule type" value="Genomic_DNA"/>
</dbReference>
<protein>
    <recommendedName>
        <fullName evidence="4">Lacal_2735 family protein</fullName>
    </recommendedName>
</protein>
<keyword evidence="1" id="KW-0175">Coiled coil</keyword>
<evidence type="ECO:0008006" key="4">
    <source>
        <dbReference type="Google" id="ProtNLM"/>
    </source>
</evidence>
<comment type="caution">
    <text evidence="2">The sequence shown here is derived from an EMBL/GenBank/DDBJ whole genome shotgun (WGS) entry which is preliminary data.</text>
</comment>
<evidence type="ECO:0000313" key="2">
    <source>
        <dbReference type="EMBL" id="GAA6170105.1"/>
    </source>
</evidence>
<evidence type="ECO:0000256" key="1">
    <source>
        <dbReference type="SAM" id="Coils"/>
    </source>
</evidence>
<dbReference type="NCBIfam" id="NF033487">
    <property type="entry name" value="Lacal_2735_fam"/>
    <property type="match status" value="1"/>
</dbReference>
<keyword evidence="3" id="KW-1185">Reference proteome</keyword>
<feature type="coiled-coil region" evidence="1">
    <location>
        <begin position="10"/>
        <end position="56"/>
    </location>
</feature>
<sequence length="58" mass="6850">MFNLFKKDPVKQLNKEYQALLLEGMKYQRNGDIKRYSEISEKAEAIRLSIDELEKSKA</sequence>
<proteinExistence type="predicted"/>
<dbReference type="InterPro" id="IPR045493">
    <property type="entry name" value="DUF6435"/>
</dbReference>
<dbReference type="Proteomes" id="UP001465153">
    <property type="component" value="Unassembled WGS sequence"/>
</dbReference>
<dbReference type="Pfam" id="PF20027">
    <property type="entry name" value="DUF6435"/>
    <property type="match status" value="1"/>
</dbReference>
<accession>A0ABQ0AEN1</accession>